<dbReference type="Proteomes" id="UP001151529">
    <property type="component" value="Chromosome 6"/>
</dbReference>
<evidence type="ECO:0000313" key="5">
    <source>
        <dbReference type="EMBL" id="VFU28169.1"/>
    </source>
</evidence>
<reference evidence="4" key="3">
    <citation type="journal article" date="2023" name="Int. J. Mol. Sci.">
        <title>De Novo Assembly and Annotation of 11 Diverse Shrub Willow (Salix) Genomes Reveals Novel Gene Organization in Sex-Linked Regions.</title>
        <authorList>
            <person name="Hyden B."/>
            <person name="Feng K."/>
            <person name="Yates T.B."/>
            <person name="Jawdy S."/>
            <person name="Cereghino C."/>
            <person name="Smart L.B."/>
            <person name="Muchero W."/>
        </authorList>
    </citation>
    <scope>NUCLEOTIDE SEQUENCE [LARGE SCALE GENOMIC DNA]</scope>
    <source>
        <tissue evidence="4">Shoot tip</tissue>
    </source>
</reference>
<organism evidence="5">
    <name type="scientific">Salix viminalis</name>
    <name type="common">Common osier</name>
    <name type="synonym">Basket willow</name>
    <dbReference type="NCBI Taxonomy" id="40686"/>
    <lineage>
        <taxon>Eukaryota</taxon>
        <taxon>Viridiplantae</taxon>
        <taxon>Streptophyta</taxon>
        <taxon>Embryophyta</taxon>
        <taxon>Tracheophyta</taxon>
        <taxon>Spermatophyta</taxon>
        <taxon>Magnoliopsida</taxon>
        <taxon>eudicotyledons</taxon>
        <taxon>Gunneridae</taxon>
        <taxon>Pentapetalae</taxon>
        <taxon>rosids</taxon>
        <taxon>fabids</taxon>
        <taxon>Malpighiales</taxon>
        <taxon>Salicaceae</taxon>
        <taxon>Saliceae</taxon>
        <taxon>Salix</taxon>
    </lineage>
</organism>
<feature type="chain" id="PRO_5040616156" description="Prolamin-like domain-containing protein" evidence="2">
    <location>
        <begin position="25"/>
        <end position="128"/>
    </location>
</feature>
<evidence type="ECO:0000313" key="4">
    <source>
        <dbReference type="EMBL" id="KAJ6741912.1"/>
    </source>
</evidence>
<sequence length="128" mass="13945">MARISRQVHAILLALACMEALVLCGFARDNPVGTLTDDQRNAAIPDCLAPFRTVVGCLDSINDALSRGDFLHIAPDCCKVVTSIDKECFSFLFPMSSSAPSIIVGFCDIIERKKAARHPLLNEAFKHP</sequence>
<evidence type="ECO:0000256" key="2">
    <source>
        <dbReference type="SAM" id="SignalP"/>
    </source>
</evidence>
<reference evidence="5" key="1">
    <citation type="submission" date="2019-03" db="EMBL/GenBank/DDBJ databases">
        <authorList>
            <person name="Mank J."/>
            <person name="Almeida P."/>
        </authorList>
    </citation>
    <scope>NUCLEOTIDE SEQUENCE</scope>
    <source>
        <strain evidence="5">78183</strain>
    </source>
</reference>
<feature type="domain" description="Prolamin-like" evidence="3">
    <location>
        <begin position="46"/>
        <end position="103"/>
    </location>
</feature>
<reference evidence="4" key="2">
    <citation type="submission" date="2022-11" db="EMBL/GenBank/DDBJ databases">
        <authorList>
            <person name="Hyden B.L."/>
            <person name="Feng K."/>
            <person name="Yates T."/>
            <person name="Jawdy S."/>
            <person name="Smart L.B."/>
            <person name="Muchero W."/>
        </authorList>
    </citation>
    <scope>NUCLEOTIDE SEQUENCE</scope>
    <source>
        <tissue evidence="4">Shoot tip</tissue>
    </source>
</reference>
<dbReference type="GO" id="GO:0031982">
    <property type="term" value="C:vesicle"/>
    <property type="evidence" value="ECO:0007669"/>
    <property type="project" value="TreeGrafter"/>
</dbReference>
<gene>
    <name evidence="4" type="ORF">OIU85_016041</name>
    <name evidence="5" type="ORF">SVIM_LOCUS92146</name>
</gene>
<feature type="signal peptide" evidence="2">
    <location>
        <begin position="1"/>
        <end position="24"/>
    </location>
</feature>
<dbReference type="GO" id="GO:0009567">
    <property type="term" value="P:double fertilization forming a zygote and endosperm"/>
    <property type="evidence" value="ECO:0007669"/>
    <property type="project" value="TreeGrafter"/>
</dbReference>
<dbReference type="PANTHER" id="PTHR31181">
    <property type="entry name" value="EGG CELL-SECRETED PROTEIN 1.4"/>
    <property type="match status" value="1"/>
</dbReference>
<dbReference type="InterPro" id="IPR008502">
    <property type="entry name" value="Prolamin-like"/>
</dbReference>
<dbReference type="GO" id="GO:2000008">
    <property type="term" value="P:regulation of protein localization to cell surface"/>
    <property type="evidence" value="ECO:0007669"/>
    <property type="project" value="TreeGrafter"/>
</dbReference>
<dbReference type="AlphaFoldDB" id="A0A6N2KJH7"/>
<protein>
    <recommendedName>
        <fullName evidence="3">Prolamin-like domain-containing protein</fullName>
    </recommendedName>
</protein>
<keyword evidence="6" id="KW-1185">Reference proteome</keyword>
<evidence type="ECO:0000256" key="1">
    <source>
        <dbReference type="ARBA" id="ARBA00022729"/>
    </source>
</evidence>
<dbReference type="GO" id="GO:0005576">
    <property type="term" value="C:extracellular region"/>
    <property type="evidence" value="ECO:0007669"/>
    <property type="project" value="TreeGrafter"/>
</dbReference>
<dbReference type="PANTHER" id="PTHR31181:SF67">
    <property type="entry name" value="PROLAMIN-LIKE PROTEIN (DUF1278)"/>
    <property type="match status" value="1"/>
</dbReference>
<keyword evidence="1 2" id="KW-0732">Signal</keyword>
<dbReference type="GO" id="GO:0080155">
    <property type="term" value="P:regulation of double fertilization forming a zygote and endosperm"/>
    <property type="evidence" value="ECO:0007669"/>
    <property type="project" value="TreeGrafter"/>
</dbReference>
<name>A0A6N2KJH7_SALVM</name>
<accession>A0A6N2KJH7</accession>
<proteinExistence type="predicted"/>
<dbReference type="Pfam" id="PF05617">
    <property type="entry name" value="Prolamin_like"/>
    <property type="match status" value="1"/>
</dbReference>
<evidence type="ECO:0000313" key="6">
    <source>
        <dbReference type="Proteomes" id="UP001151529"/>
    </source>
</evidence>
<dbReference type="EMBL" id="CAADRP010000446">
    <property type="protein sequence ID" value="VFU28169.1"/>
    <property type="molecule type" value="Genomic_DNA"/>
</dbReference>
<dbReference type="EMBL" id="JAPFFL010000002">
    <property type="protein sequence ID" value="KAJ6741912.1"/>
    <property type="molecule type" value="Genomic_DNA"/>
</dbReference>
<dbReference type="PROSITE" id="PS51257">
    <property type="entry name" value="PROKAR_LIPOPROTEIN"/>
    <property type="match status" value="1"/>
</dbReference>
<evidence type="ECO:0000259" key="3">
    <source>
        <dbReference type="Pfam" id="PF05617"/>
    </source>
</evidence>